<feature type="domain" description="YrhK" evidence="2">
    <location>
        <begin position="22"/>
        <end position="76"/>
    </location>
</feature>
<organism evidence="3 4">
    <name type="scientific">Vibrio olivae</name>
    <dbReference type="NCBI Taxonomy" id="1243002"/>
    <lineage>
        <taxon>Bacteria</taxon>
        <taxon>Pseudomonadati</taxon>
        <taxon>Pseudomonadota</taxon>
        <taxon>Gammaproteobacteria</taxon>
        <taxon>Vibrionales</taxon>
        <taxon>Vibrionaceae</taxon>
        <taxon>Vibrio</taxon>
    </lineage>
</organism>
<dbReference type="Pfam" id="PF14145">
    <property type="entry name" value="YrhK"/>
    <property type="match status" value="1"/>
</dbReference>
<keyword evidence="1" id="KW-0812">Transmembrane</keyword>
<evidence type="ECO:0000313" key="4">
    <source>
        <dbReference type="Proteomes" id="UP001589645"/>
    </source>
</evidence>
<dbReference type="InterPro" id="IPR025424">
    <property type="entry name" value="YrhK_domain"/>
</dbReference>
<proteinExistence type="predicted"/>
<sequence length="95" mass="10827">MNSQKSALLELDFGQEHVVIQRRYDAIGALNDFFIAIWFLIGSCFFLYDSLMEAGTWLFIIGSAQFLAKPTIKLISLIHVKRVYDSNNPTQPSKL</sequence>
<evidence type="ECO:0000256" key="1">
    <source>
        <dbReference type="SAM" id="Phobius"/>
    </source>
</evidence>
<evidence type="ECO:0000313" key="3">
    <source>
        <dbReference type="EMBL" id="MFB9135561.1"/>
    </source>
</evidence>
<keyword evidence="1" id="KW-0472">Membrane</keyword>
<accession>A0ABV5HPT4</accession>
<dbReference type="Proteomes" id="UP001589645">
    <property type="component" value="Unassembled WGS sequence"/>
</dbReference>
<feature type="transmembrane region" description="Helical" evidence="1">
    <location>
        <begin position="54"/>
        <end position="72"/>
    </location>
</feature>
<evidence type="ECO:0000259" key="2">
    <source>
        <dbReference type="Pfam" id="PF14145"/>
    </source>
</evidence>
<keyword evidence="4" id="KW-1185">Reference proteome</keyword>
<keyword evidence="1" id="KW-1133">Transmembrane helix</keyword>
<protein>
    <submittedName>
        <fullName evidence="3">YrhK family protein</fullName>
    </submittedName>
</protein>
<dbReference type="EMBL" id="JBHMEP010000002">
    <property type="protein sequence ID" value="MFB9135561.1"/>
    <property type="molecule type" value="Genomic_DNA"/>
</dbReference>
<comment type="caution">
    <text evidence="3">The sequence shown here is derived from an EMBL/GenBank/DDBJ whole genome shotgun (WGS) entry which is preliminary data.</text>
</comment>
<reference evidence="3 4" key="1">
    <citation type="submission" date="2024-09" db="EMBL/GenBank/DDBJ databases">
        <authorList>
            <person name="Sun Q."/>
            <person name="Mori K."/>
        </authorList>
    </citation>
    <scope>NUCLEOTIDE SEQUENCE [LARGE SCALE GENOMIC DNA]</scope>
    <source>
        <strain evidence="3 4">CECT 8064</strain>
    </source>
</reference>
<feature type="transmembrane region" description="Helical" evidence="1">
    <location>
        <begin position="29"/>
        <end position="48"/>
    </location>
</feature>
<gene>
    <name evidence="3" type="ORF">ACFFUV_11375</name>
</gene>
<dbReference type="RefSeq" id="WP_390192632.1">
    <property type="nucleotide sequence ID" value="NZ_JBHMEP010000002.1"/>
</dbReference>
<name>A0ABV5HPT4_9VIBR</name>